<dbReference type="RefSeq" id="WP_095073533.1">
    <property type="nucleotide sequence ID" value="NZ_LT899436.1"/>
</dbReference>
<feature type="transmembrane region" description="Helical" evidence="1">
    <location>
        <begin position="46"/>
        <end position="66"/>
    </location>
</feature>
<keyword evidence="1" id="KW-1133">Transmembrane helix</keyword>
<proteinExistence type="predicted"/>
<keyword evidence="3" id="KW-1185">Reference proteome</keyword>
<dbReference type="AlphaFoldDB" id="A0A238UCE0"/>
<sequence>MDIVTYIVYILISGITIVYVGNECYQNGKTYITNFFPNDLNFANGINNVLRTAYYVLNLGIVIFTLNSLNNIETIQQLIEEITKRLSFILLLIAFLHGINLTTIYIYHKQFKNKSL</sequence>
<keyword evidence="1" id="KW-0812">Transmembrane</keyword>
<accession>A0A238UCE0</accession>
<reference evidence="2 3" key="1">
    <citation type="submission" date="2017-07" db="EMBL/GenBank/DDBJ databases">
        <authorList>
            <person name="Sun Z.S."/>
            <person name="Albrecht U."/>
            <person name="Echele G."/>
            <person name="Lee C.C."/>
        </authorList>
    </citation>
    <scope>NUCLEOTIDE SEQUENCE [LARGE SCALE GENOMIC DNA]</scope>
    <source>
        <strain evidence="3">type strain: KCTC 22618</strain>
    </source>
</reference>
<dbReference type="OrthoDB" id="1438492at2"/>
<dbReference type="Proteomes" id="UP000215214">
    <property type="component" value="Chromosome TJEJU"/>
</dbReference>
<feature type="transmembrane region" description="Helical" evidence="1">
    <location>
        <begin position="6"/>
        <end position="25"/>
    </location>
</feature>
<dbReference type="EMBL" id="LT899436">
    <property type="protein sequence ID" value="SNR16762.1"/>
    <property type="molecule type" value="Genomic_DNA"/>
</dbReference>
<evidence type="ECO:0000313" key="3">
    <source>
        <dbReference type="Proteomes" id="UP000215214"/>
    </source>
</evidence>
<feature type="transmembrane region" description="Helical" evidence="1">
    <location>
        <begin position="86"/>
        <end position="107"/>
    </location>
</feature>
<name>A0A238UCE0_9FLAO</name>
<evidence type="ECO:0008006" key="4">
    <source>
        <dbReference type="Google" id="ProtNLM"/>
    </source>
</evidence>
<keyword evidence="1" id="KW-0472">Membrane</keyword>
<evidence type="ECO:0000256" key="1">
    <source>
        <dbReference type="SAM" id="Phobius"/>
    </source>
</evidence>
<dbReference type="KEGG" id="tje:TJEJU_3106"/>
<evidence type="ECO:0000313" key="2">
    <source>
        <dbReference type="EMBL" id="SNR16762.1"/>
    </source>
</evidence>
<organism evidence="2 3">
    <name type="scientific">Tenacibaculum jejuense</name>
    <dbReference type="NCBI Taxonomy" id="584609"/>
    <lineage>
        <taxon>Bacteria</taxon>
        <taxon>Pseudomonadati</taxon>
        <taxon>Bacteroidota</taxon>
        <taxon>Flavobacteriia</taxon>
        <taxon>Flavobacteriales</taxon>
        <taxon>Flavobacteriaceae</taxon>
        <taxon>Tenacibaculum</taxon>
    </lineage>
</organism>
<protein>
    <recommendedName>
        <fullName evidence="4">Integral membrane protein</fullName>
    </recommendedName>
</protein>
<gene>
    <name evidence="2" type="ORF">TJEJU_3106</name>
</gene>